<evidence type="ECO:0000313" key="2">
    <source>
        <dbReference type="Proteomes" id="UP001529235"/>
    </source>
</evidence>
<dbReference type="EMBL" id="JASNVW010000004">
    <property type="protein sequence ID" value="MDK6029176.1"/>
    <property type="molecule type" value="Genomic_DNA"/>
</dbReference>
<sequence length="235" mass="27011">MLRSLKNETRHVALIGLTLGHIKKLKSLLKEDIFTEKYLIFYGVSISRVIWKIPIFYIDPPLIRGYAMKRSVSLVHEPVLVFVNADSKCIEKSLVKNAIEDIELGKYKMFLSIPFTSSNFEKSYNRVVAPILKDVLGINNVNFPSYSLVIGLRKYFDLDEYTLWSYEHLALLNTLFIDKSSVRIEHSECVDTIPELFNGVEDIFIKSLAKSIVNLAIRQRIIEEKLGKKLIEGLL</sequence>
<name>A0ABD4Z765_9CREN</name>
<organism evidence="1 2">
    <name type="scientific">Ignisphaera cupida</name>
    <dbReference type="NCBI Taxonomy" id="3050454"/>
    <lineage>
        <taxon>Archaea</taxon>
        <taxon>Thermoproteota</taxon>
        <taxon>Thermoprotei</taxon>
        <taxon>Desulfurococcales</taxon>
        <taxon>Desulfurococcaceae</taxon>
        <taxon>Ignisphaera</taxon>
    </lineage>
</organism>
<evidence type="ECO:0000313" key="1">
    <source>
        <dbReference type="EMBL" id="MDK6029176.1"/>
    </source>
</evidence>
<gene>
    <name evidence="1" type="ORF">QPL79_07350</name>
</gene>
<keyword evidence="2" id="KW-1185">Reference proteome</keyword>
<accession>A0ABD4Z765</accession>
<proteinExistence type="predicted"/>
<reference evidence="1 2" key="1">
    <citation type="submission" date="2023-05" db="EMBL/GenBank/DDBJ databases">
        <title>A new hyperthermophilic archaea 'Ignisphaera cupida' sp. nov. and description of the family 'Ignisphaeraceae' fam. nov.</title>
        <authorList>
            <person name="Podosokorskaya O.A."/>
            <person name="Elcheninov A.G."/>
            <person name="Klukina A."/>
            <person name="Merkel A.Y."/>
        </authorList>
    </citation>
    <scope>NUCLEOTIDE SEQUENCE [LARGE SCALE GENOMIC DNA]</scope>
    <source>
        <strain evidence="1 2">4213-co</strain>
    </source>
</reference>
<comment type="caution">
    <text evidence="1">The sequence shown here is derived from an EMBL/GenBank/DDBJ whole genome shotgun (WGS) entry which is preliminary data.</text>
</comment>
<dbReference type="Proteomes" id="UP001529235">
    <property type="component" value="Unassembled WGS sequence"/>
</dbReference>
<protein>
    <recommendedName>
        <fullName evidence="3">DUF115 domain-containing protein</fullName>
    </recommendedName>
</protein>
<dbReference type="RefSeq" id="WP_285274160.1">
    <property type="nucleotide sequence ID" value="NZ_JASNVW010000004.1"/>
</dbReference>
<dbReference type="AlphaFoldDB" id="A0ABD4Z765"/>
<evidence type="ECO:0008006" key="3">
    <source>
        <dbReference type="Google" id="ProtNLM"/>
    </source>
</evidence>